<evidence type="ECO:0000313" key="17">
    <source>
        <dbReference type="EMBL" id="MBD2846798.1"/>
    </source>
</evidence>
<dbReference type="Pfam" id="PF00672">
    <property type="entry name" value="HAMP"/>
    <property type="match status" value="1"/>
</dbReference>
<dbReference type="Gene3D" id="1.10.287.130">
    <property type="match status" value="1"/>
</dbReference>
<dbReference type="SUPFAM" id="SSF47384">
    <property type="entry name" value="Homodimeric domain of signal transducing histidine kinase"/>
    <property type="match status" value="1"/>
</dbReference>
<evidence type="ECO:0000256" key="11">
    <source>
        <dbReference type="ARBA" id="ARBA00022989"/>
    </source>
</evidence>
<dbReference type="PRINTS" id="PR00344">
    <property type="entry name" value="BCTRLSENSOR"/>
</dbReference>
<feature type="domain" description="HAMP" evidence="16">
    <location>
        <begin position="184"/>
        <end position="236"/>
    </location>
</feature>
<dbReference type="GO" id="GO:0005886">
    <property type="term" value="C:plasma membrane"/>
    <property type="evidence" value="ECO:0007669"/>
    <property type="project" value="UniProtKB-SubCell"/>
</dbReference>
<reference evidence="17" key="1">
    <citation type="submission" date="2020-09" db="EMBL/GenBank/DDBJ databases">
        <title>A novel bacterium of genus Paenibacillus, isolated from South China Sea.</title>
        <authorList>
            <person name="Huang H."/>
            <person name="Mo K."/>
            <person name="Hu Y."/>
        </authorList>
    </citation>
    <scope>NUCLEOTIDE SEQUENCE</scope>
    <source>
        <strain evidence="17">IB182496</strain>
    </source>
</reference>
<evidence type="ECO:0000256" key="10">
    <source>
        <dbReference type="ARBA" id="ARBA00022840"/>
    </source>
</evidence>
<protein>
    <recommendedName>
        <fullName evidence="3">histidine kinase</fullName>
        <ecNumber evidence="3">2.7.13.3</ecNumber>
    </recommendedName>
</protein>
<keyword evidence="13 14" id="KW-0472">Membrane</keyword>
<dbReference type="FunFam" id="1.10.287.130:FF:000001">
    <property type="entry name" value="Two-component sensor histidine kinase"/>
    <property type="match status" value="1"/>
</dbReference>
<keyword evidence="10" id="KW-0067">ATP-binding</keyword>
<dbReference type="CDD" id="cd00075">
    <property type="entry name" value="HATPase"/>
    <property type="match status" value="1"/>
</dbReference>
<evidence type="ECO:0000256" key="6">
    <source>
        <dbReference type="ARBA" id="ARBA00022679"/>
    </source>
</evidence>
<dbReference type="AlphaFoldDB" id="A0A927GSQ0"/>
<evidence type="ECO:0000256" key="1">
    <source>
        <dbReference type="ARBA" id="ARBA00000085"/>
    </source>
</evidence>
<dbReference type="CDD" id="cd00082">
    <property type="entry name" value="HisKA"/>
    <property type="match status" value="1"/>
</dbReference>
<dbReference type="GO" id="GO:0000155">
    <property type="term" value="F:phosphorelay sensor kinase activity"/>
    <property type="evidence" value="ECO:0007669"/>
    <property type="project" value="InterPro"/>
</dbReference>
<keyword evidence="6" id="KW-0808">Transferase</keyword>
<dbReference type="PANTHER" id="PTHR45528:SF1">
    <property type="entry name" value="SENSOR HISTIDINE KINASE CPXA"/>
    <property type="match status" value="1"/>
</dbReference>
<keyword evidence="5" id="KW-0597">Phosphoprotein</keyword>
<comment type="caution">
    <text evidence="17">The sequence shown here is derived from an EMBL/GenBank/DDBJ whole genome shotgun (WGS) entry which is preliminary data.</text>
</comment>
<evidence type="ECO:0000256" key="14">
    <source>
        <dbReference type="SAM" id="Phobius"/>
    </source>
</evidence>
<evidence type="ECO:0000256" key="7">
    <source>
        <dbReference type="ARBA" id="ARBA00022692"/>
    </source>
</evidence>
<keyword evidence="18" id="KW-1185">Reference proteome</keyword>
<dbReference type="Gene3D" id="6.10.340.10">
    <property type="match status" value="1"/>
</dbReference>
<dbReference type="InterPro" id="IPR050398">
    <property type="entry name" value="HssS/ArlS-like"/>
</dbReference>
<dbReference type="InterPro" id="IPR005467">
    <property type="entry name" value="His_kinase_dom"/>
</dbReference>
<evidence type="ECO:0000259" key="15">
    <source>
        <dbReference type="PROSITE" id="PS50109"/>
    </source>
</evidence>
<dbReference type="SUPFAM" id="SSF158472">
    <property type="entry name" value="HAMP domain-like"/>
    <property type="match status" value="1"/>
</dbReference>
<feature type="transmembrane region" description="Helical" evidence="14">
    <location>
        <begin position="12"/>
        <end position="33"/>
    </location>
</feature>
<dbReference type="InterPro" id="IPR036890">
    <property type="entry name" value="HATPase_C_sf"/>
</dbReference>
<keyword evidence="11 14" id="KW-1133">Transmembrane helix</keyword>
<accession>A0A927GSQ0</accession>
<evidence type="ECO:0000256" key="3">
    <source>
        <dbReference type="ARBA" id="ARBA00012438"/>
    </source>
</evidence>
<dbReference type="SMART" id="SM00388">
    <property type="entry name" value="HisKA"/>
    <property type="match status" value="1"/>
</dbReference>
<dbReference type="Pfam" id="PF00512">
    <property type="entry name" value="HisKA"/>
    <property type="match status" value="1"/>
</dbReference>
<comment type="subcellular location">
    <subcellularLocation>
        <location evidence="2">Cell membrane</location>
        <topology evidence="2">Multi-pass membrane protein</topology>
    </subcellularLocation>
</comment>
<evidence type="ECO:0000259" key="16">
    <source>
        <dbReference type="PROSITE" id="PS50885"/>
    </source>
</evidence>
<sequence>MSISLKLKLSLLGMIIVPQVLIIIVALLISPVVQGKADLLRGHEVNRELQIRLSELNGEFGYVLDHDPSRLEDRQYISGLIDRFDELGSGIIVLRGAEPAEYSSWIERPGELAAQTAEQETIKLDGRMYYVHRVGFTYAGGETGEIVMLFNYEPLPVYLRPLILLTILGSVIVTHLVLSYLVSRSLTRPLHRLKEAADQMSGGNLDFNITSTSGDEIGRLGHAFENMRQRLKASMDQSAQYEANRKELLSHISHDLKTPITAIKGYVEGILDGVANTDEKRERYMRTIYRKAADMDKLIDELFLFSKLDLNKEPFELQPVELRTYLSDYLEERAFDMEKAGVQLDFTYPFTGGVYVLADREKLSRVLSNIIDNSLKYMPAGERSDPPRIVVILSERPEEAVVEIRDNGPGVGADVLPHVFERFYRAEQSRSQNGGGSGLGLAIVRRIIEAHGGSVQAQSVKSRGMSIQFSLPKTKSMTDGGGVQ</sequence>
<dbReference type="InterPro" id="IPR003594">
    <property type="entry name" value="HATPase_dom"/>
</dbReference>
<name>A0A927GSQ0_9BACL</name>
<evidence type="ECO:0000256" key="13">
    <source>
        <dbReference type="ARBA" id="ARBA00023136"/>
    </source>
</evidence>
<dbReference type="InterPro" id="IPR004358">
    <property type="entry name" value="Sig_transdc_His_kin-like_C"/>
</dbReference>
<dbReference type="PROSITE" id="PS50109">
    <property type="entry name" value="HIS_KIN"/>
    <property type="match status" value="1"/>
</dbReference>
<gene>
    <name evidence="17" type="ORF">IDH44_16500</name>
</gene>
<dbReference type="InterPro" id="IPR003661">
    <property type="entry name" value="HisK_dim/P_dom"/>
</dbReference>
<evidence type="ECO:0000313" key="18">
    <source>
        <dbReference type="Proteomes" id="UP000621560"/>
    </source>
</evidence>
<evidence type="ECO:0000256" key="12">
    <source>
        <dbReference type="ARBA" id="ARBA00023012"/>
    </source>
</evidence>
<dbReference type="Pfam" id="PF02518">
    <property type="entry name" value="HATPase_c"/>
    <property type="match status" value="1"/>
</dbReference>
<keyword evidence="8" id="KW-0547">Nucleotide-binding</keyword>
<dbReference type="EC" id="2.7.13.3" evidence="3"/>
<proteinExistence type="predicted"/>
<dbReference type="Proteomes" id="UP000621560">
    <property type="component" value="Unassembled WGS sequence"/>
</dbReference>
<dbReference type="InterPro" id="IPR036097">
    <property type="entry name" value="HisK_dim/P_sf"/>
</dbReference>
<feature type="transmembrane region" description="Helical" evidence="14">
    <location>
        <begin position="158"/>
        <end position="182"/>
    </location>
</feature>
<keyword evidence="4" id="KW-1003">Cell membrane</keyword>
<dbReference type="Gene3D" id="3.30.565.10">
    <property type="entry name" value="Histidine kinase-like ATPase, C-terminal domain"/>
    <property type="match status" value="1"/>
</dbReference>
<keyword evidence="7 14" id="KW-0812">Transmembrane</keyword>
<dbReference type="RefSeq" id="WP_190919501.1">
    <property type="nucleotide sequence ID" value="NZ_JACXIZ010000027.1"/>
</dbReference>
<dbReference type="EMBL" id="JACXIZ010000027">
    <property type="protein sequence ID" value="MBD2846798.1"/>
    <property type="molecule type" value="Genomic_DNA"/>
</dbReference>
<dbReference type="GO" id="GO:0005524">
    <property type="term" value="F:ATP binding"/>
    <property type="evidence" value="ECO:0007669"/>
    <property type="project" value="UniProtKB-KW"/>
</dbReference>
<dbReference type="SMART" id="SM00387">
    <property type="entry name" value="HATPase_c"/>
    <property type="match status" value="1"/>
</dbReference>
<comment type="catalytic activity">
    <reaction evidence="1">
        <text>ATP + protein L-histidine = ADP + protein N-phospho-L-histidine.</text>
        <dbReference type="EC" id="2.7.13.3"/>
    </reaction>
</comment>
<evidence type="ECO:0000256" key="5">
    <source>
        <dbReference type="ARBA" id="ARBA00022553"/>
    </source>
</evidence>
<dbReference type="PANTHER" id="PTHR45528">
    <property type="entry name" value="SENSOR HISTIDINE KINASE CPXA"/>
    <property type="match status" value="1"/>
</dbReference>
<evidence type="ECO:0000256" key="2">
    <source>
        <dbReference type="ARBA" id="ARBA00004651"/>
    </source>
</evidence>
<evidence type="ECO:0000256" key="9">
    <source>
        <dbReference type="ARBA" id="ARBA00022777"/>
    </source>
</evidence>
<keyword evidence="12" id="KW-0902">Two-component regulatory system</keyword>
<organism evidence="17 18">
    <name type="scientific">Paenibacillus sabuli</name>
    <dbReference type="NCBI Taxonomy" id="2772509"/>
    <lineage>
        <taxon>Bacteria</taxon>
        <taxon>Bacillati</taxon>
        <taxon>Bacillota</taxon>
        <taxon>Bacilli</taxon>
        <taxon>Bacillales</taxon>
        <taxon>Paenibacillaceae</taxon>
        <taxon>Paenibacillus</taxon>
    </lineage>
</organism>
<dbReference type="SMART" id="SM00304">
    <property type="entry name" value="HAMP"/>
    <property type="match status" value="1"/>
</dbReference>
<dbReference type="FunFam" id="3.30.565.10:FF:000006">
    <property type="entry name" value="Sensor histidine kinase WalK"/>
    <property type="match status" value="1"/>
</dbReference>
<evidence type="ECO:0000256" key="4">
    <source>
        <dbReference type="ARBA" id="ARBA00022475"/>
    </source>
</evidence>
<feature type="domain" description="Histidine kinase" evidence="15">
    <location>
        <begin position="251"/>
        <end position="475"/>
    </location>
</feature>
<keyword evidence="9 17" id="KW-0418">Kinase</keyword>
<evidence type="ECO:0000256" key="8">
    <source>
        <dbReference type="ARBA" id="ARBA00022741"/>
    </source>
</evidence>
<dbReference type="InterPro" id="IPR003660">
    <property type="entry name" value="HAMP_dom"/>
</dbReference>
<dbReference type="PROSITE" id="PS50885">
    <property type="entry name" value="HAMP"/>
    <property type="match status" value="1"/>
</dbReference>
<dbReference type="SUPFAM" id="SSF55874">
    <property type="entry name" value="ATPase domain of HSP90 chaperone/DNA topoisomerase II/histidine kinase"/>
    <property type="match status" value="1"/>
</dbReference>
<dbReference type="CDD" id="cd06225">
    <property type="entry name" value="HAMP"/>
    <property type="match status" value="1"/>
</dbReference>